<proteinExistence type="predicted"/>
<dbReference type="HOGENOM" id="CLU_947004_0_0_1"/>
<keyword evidence="2" id="KW-1185">Reference proteome</keyword>
<dbReference type="GeneID" id="18907168"/>
<dbReference type="InParanoid" id="K5W1X5"/>
<name>K5W1X5_PHACS</name>
<dbReference type="EMBL" id="JH930475">
    <property type="protein sequence ID" value="EKM52879.1"/>
    <property type="molecule type" value="Genomic_DNA"/>
</dbReference>
<dbReference type="Proteomes" id="UP000008370">
    <property type="component" value="Unassembled WGS sequence"/>
</dbReference>
<dbReference type="KEGG" id="pco:PHACADRAFT_100661"/>
<organism evidence="1 2">
    <name type="scientific">Phanerochaete carnosa (strain HHB-10118-sp)</name>
    <name type="common">White-rot fungus</name>
    <name type="synonym">Peniophora carnosa</name>
    <dbReference type="NCBI Taxonomy" id="650164"/>
    <lineage>
        <taxon>Eukaryota</taxon>
        <taxon>Fungi</taxon>
        <taxon>Dikarya</taxon>
        <taxon>Basidiomycota</taxon>
        <taxon>Agaricomycotina</taxon>
        <taxon>Agaricomycetes</taxon>
        <taxon>Polyporales</taxon>
        <taxon>Phanerochaetaceae</taxon>
        <taxon>Phanerochaete</taxon>
    </lineage>
</organism>
<evidence type="ECO:0000313" key="1">
    <source>
        <dbReference type="EMBL" id="EKM52879.1"/>
    </source>
</evidence>
<dbReference type="AlphaFoldDB" id="K5W1X5"/>
<accession>K5W1X5</accession>
<dbReference type="OrthoDB" id="2804335at2759"/>
<dbReference type="RefSeq" id="XP_007399208.1">
    <property type="nucleotide sequence ID" value="XM_007399146.1"/>
</dbReference>
<reference evidence="1 2" key="1">
    <citation type="journal article" date="2012" name="BMC Genomics">
        <title>Comparative genomics of the white-rot fungi, Phanerochaete carnosa and P. chrysosporium, to elucidate the genetic basis of the distinct wood types they colonize.</title>
        <authorList>
            <person name="Suzuki H."/>
            <person name="MacDonald J."/>
            <person name="Syed K."/>
            <person name="Salamov A."/>
            <person name="Hori C."/>
            <person name="Aerts A."/>
            <person name="Henrissat B."/>
            <person name="Wiebenga A."/>
            <person name="vanKuyk P.A."/>
            <person name="Barry K."/>
            <person name="Lindquist E."/>
            <person name="LaButti K."/>
            <person name="Lapidus A."/>
            <person name="Lucas S."/>
            <person name="Coutinho P."/>
            <person name="Gong Y."/>
            <person name="Samejima M."/>
            <person name="Mahadevan R."/>
            <person name="Abou-Zaid M."/>
            <person name="de Vries R.P."/>
            <person name="Igarashi K."/>
            <person name="Yadav J.S."/>
            <person name="Grigoriev I.V."/>
            <person name="Master E.R."/>
        </authorList>
    </citation>
    <scope>NUCLEOTIDE SEQUENCE [LARGE SCALE GENOMIC DNA]</scope>
    <source>
        <strain evidence="1 2">HHB-10118-sp</strain>
    </source>
</reference>
<evidence type="ECO:0000313" key="2">
    <source>
        <dbReference type="Proteomes" id="UP000008370"/>
    </source>
</evidence>
<gene>
    <name evidence="1" type="ORF">PHACADRAFT_100661</name>
</gene>
<protein>
    <submittedName>
        <fullName evidence="1">Uncharacterized protein</fullName>
    </submittedName>
</protein>
<sequence length="279" mass="30819">MPGATGADLPPETLSLILKCLISSTGKHRHLKHGLSASSLVCKFWSEAIRPVLFRELTLRTAEDVRFLKNIVSSHRFTTSSLSGAIEKIYIHQEAPETKPWLHHVHGLSTRLPKTRFQCTVVNRASDSEQAAGCWAPFRSIPRVTPSYVRLSELTLHGVVFTSTTELARLVDNFPTLERCTCDQLTFLDPSPVVQSRRIRRRASLTLWWCNVSRCKDMAVSVQAALAADVVAAGRRTGLDDRTWDATLQALLASVPDTFEGATVHLDGQNGNVFGTSSN</sequence>